<keyword evidence="3" id="KW-1185">Reference proteome</keyword>
<feature type="compositionally biased region" description="Polar residues" evidence="1">
    <location>
        <begin position="68"/>
        <end position="80"/>
    </location>
</feature>
<dbReference type="AlphaFoldDB" id="A0A9W7HNS5"/>
<organism evidence="2 3">
    <name type="scientific">Hibiscus trionum</name>
    <name type="common">Flower of an hour</name>
    <dbReference type="NCBI Taxonomy" id="183268"/>
    <lineage>
        <taxon>Eukaryota</taxon>
        <taxon>Viridiplantae</taxon>
        <taxon>Streptophyta</taxon>
        <taxon>Embryophyta</taxon>
        <taxon>Tracheophyta</taxon>
        <taxon>Spermatophyta</taxon>
        <taxon>Magnoliopsida</taxon>
        <taxon>eudicotyledons</taxon>
        <taxon>Gunneridae</taxon>
        <taxon>Pentapetalae</taxon>
        <taxon>rosids</taxon>
        <taxon>malvids</taxon>
        <taxon>Malvales</taxon>
        <taxon>Malvaceae</taxon>
        <taxon>Malvoideae</taxon>
        <taxon>Hibiscus</taxon>
    </lineage>
</organism>
<gene>
    <name evidence="2" type="ORF">HRI_001591800</name>
</gene>
<dbReference type="Proteomes" id="UP001165190">
    <property type="component" value="Unassembled WGS sequence"/>
</dbReference>
<evidence type="ECO:0000256" key="1">
    <source>
        <dbReference type="SAM" id="MobiDB-lite"/>
    </source>
</evidence>
<feature type="region of interest" description="Disordered" evidence="1">
    <location>
        <begin position="68"/>
        <end position="110"/>
    </location>
</feature>
<name>A0A9W7HNS5_HIBTR</name>
<protein>
    <submittedName>
        <fullName evidence="2">Uncharacterized protein</fullName>
    </submittedName>
</protein>
<proteinExistence type="predicted"/>
<accession>A0A9W7HNS5</accession>
<evidence type="ECO:0000313" key="2">
    <source>
        <dbReference type="EMBL" id="GMI79225.1"/>
    </source>
</evidence>
<dbReference type="EMBL" id="BSYR01000016">
    <property type="protein sequence ID" value="GMI79225.1"/>
    <property type="molecule type" value="Genomic_DNA"/>
</dbReference>
<evidence type="ECO:0000313" key="3">
    <source>
        <dbReference type="Proteomes" id="UP001165190"/>
    </source>
</evidence>
<comment type="caution">
    <text evidence="2">The sequence shown here is derived from an EMBL/GenBank/DDBJ whole genome shotgun (WGS) entry which is preliminary data.</text>
</comment>
<feature type="compositionally biased region" description="Polar residues" evidence="1">
    <location>
        <begin position="87"/>
        <end position="103"/>
    </location>
</feature>
<dbReference type="OrthoDB" id="1002248at2759"/>
<sequence>MEEKDFIAKDGTVDCWTCGERTKTLAYNQRISRYVSIEDANFTTNLITMSWFKLNEKLYILPVPYPMSSSTPTRTASSLGSGAARTQAPTATNYDVGSPTSGDLRQAPLPSAMEVASLGHGTC</sequence>
<reference evidence="2" key="1">
    <citation type="submission" date="2023-05" db="EMBL/GenBank/DDBJ databases">
        <title>Genome and transcriptome analyses reveal genes involved in the formation of fine ridges on petal epidermal cells in Hibiscus trionum.</title>
        <authorList>
            <person name="Koshimizu S."/>
            <person name="Masuda S."/>
            <person name="Ishii T."/>
            <person name="Shirasu K."/>
            <person name="Hoshino A."/>
            <person name="Arita M."/>
        </authorList>
    </citation>
    <scope>NUCLEOTIDE SEQUENCE</scope>
    <source>
        <strain evidence="2">Hamamatsu line</strain>
    </source>
</reference>